<dbReference type="Proteomes" id="UP001054945">
    <property type="component" value="Unassembled WGS sequence"/>
</dbReference>
<dbReference type="EMBL" id="BPLR01008192">
    <property type="protein sequence ID" value="GIY22768.1"/>
    <property type="molecule type" value="Genomic_DNA"/>
</dbReference>
<gene>
    <name evidence="1" type="ORF">CEXT_649431</name>
</gene>
<proteinExistence type="predicted"/>
<accession>A0AAV4RLF7</accession>
<sequence length="111" mass="12600">MFVEVQIAFSKIQNPNALNLQINLDIEHLGCTCCPSCHLNPKRMHPLIGNHSFYKMHIKSNQQFVLTLVSVCINPQGCKNIPGFVERGKKTPCYVTNIWLFSPKPVHLVVK</sequence>
<name>A0AAV4RLF7_CAEEX</name>
<organism evidence="1 2">
    <name type="scientific">Caerostris extrusa</name>
    <name type="common">Bark spider</name>
    <name type="synonym">Caerostris bankana</name>
    <dbReference type="NCBI Taxonomy" id="172846"/>
    <lineage>
        <taxon>Eukaryota</taxon>
        <taxon>Metazoa</taxon>
        <taxon>Ecdysozoa</taxon>
        <taxon>Arthropoda</taxon>
        <taxon>Chelicerata</taxon>
        <taxon>Arachnida</taxon>
        <taxon>Araneae</taxon>
        <taxon>Araneomorphae</taxon>
        <taxon>Entelegynae</taxon>
        <taxon>Araneoidea</taxon>
        <taxon>Araneidae</taxon>
        <taxon>Caerostris</taxon>
    </lineage>
</organism>
<evidence type="ECO:0000313" key="1">
    <source>
        <dbReference type="EMBL" id="GIY22768.1"/>
    </source>
</evidence>
<comment type="caution">
    <text evidence="1">The sequence shown here is derived from an EMBL/GenBank/DDBJ whole genome shotgun (WGS) entry which is preliminary data.</text>
</comment>
<dbReference type="AlphaFoldDB" id="A0AAV4RLF7"/>
<protein>
    <submittedName>
        <fullName evidence="1">Uncharacterized protein</fullName>
    </submittedName>
</protein>
<reference evidence="1 2" key="1">
    <citation type="submission" date="2021-06" db="EMBL/GenBank/DDBJ databases">
        <title>Caerostris extrusa draft genome.</title>
        <authorList>
            <person name="Kono N."/>
            <person name="Arakawa K."/>
        </authorList>
    </citation>
    <scope>NUCLEOTIDE SEQUENCE [LARGE SCALE GENOMIC DNA]</scope>
</reference>
<keyword evidence="2" id="KW-1185">Reference proteome</keyword>
<evidence type="ECO:0000313" key="2">
    <source>
        <dbReference type="Proteomes" id="UP001054945"/>
    </source>
</evidence>